<gene>
    <name evidence="1" type="ORF">BON30_01685</name>
</gene>
<dbReference type="EMBL" id="MPIN01000001">
    <property type="protein sequence ID" value="OJH41964.1"/>
    <property type="molecule type" value="Genomic_DNA"/>
</dbReference>
<dbReference type="AlphaFoldDB" id="A0A1L9BI39"/>
<accession>A0A1L9BI39</accession>
<dbReference type="Proteomes" id="UP000182229">
    <property type="component" value="Unassembled WGS sequence"/>
</dbReference>
<reference evidence="1 2" key="2">
    <citation type="submission" date="2016-12" db="EMBL/GenBank/DDBJ databases">
        <title>Draft Genome Sequence of Cystobacter ferrugineus Strain Cbfe23.</title>
        <authorList>
            <person name="Akbar S."/>
            <person name="Dowd S.E."/>
            <person name="Stevens D.C."/>
        </authorList>
    </citation>
    <scope>NUCLEOTIDE SEQUENCE [LARGE SCALE GENOMIC DNA]</scope>
    <source>
        <strain evidence="1 2">Cbfe23</strain>
    </source>
</reference>
<sequence>MYLCPGHQRREVLLHCGIGSYPHLLFERFQHLSPWIAEKLPPPLGRGSRLPVPSSSFSQ</sequence>
<reference evidence="2" key="1">
    <citation type="submission" date="2016-11" db="EMBL/GenBank/DDBJ databases">
        <authorList>
            <person name="Shukria A."/>
            <person name="Stevens D.C."/>
        </authorList>
    </citation>
    <scope>NUCLEOTIDE SEQUENCE [LARGE SCALE GENOMIC DNA]</scope>
    <source>
        <strain evidence="2">Cbfe23</strain>
    </source>
</reference>
<proteinExistence type="predicted"/>
<name>A0A1L9BI39_9BACT</name>
<organism evidence="1 2">
    <name type="scientific">Cystobacter ferrugineus</name>
    <dbReference type="NCBI Taxonomy" id="83449"/>
    <lineage>
        <taxon>Bacteria</taxon>
        <taxon>Pseudomonadati</taxon>
        <taxon>Myxococcota</taxon>
        <taxon>Myxococcia</taxon>
        <taxon>Myxococcales</taxon>
        <taxon>Cystobacterineae</taxon>
        <taxon>Archangiaceae</taxon>
        <taxon>Cystobacter</taxon>
    </lineage>
</organism>
<comment type="caution">
    <text evidence="1">The sequence shown here is derived from an EMBL/GenBank/DDBJ whole genome shotgun (WGS) entry which is preliminary data.</text>
</comment>
<protein>
    <submittedName>
        <fullName evidence="1">Uncharacterized protein</fullName>
    </submittedName>
</protein>
<evidence type="ECO:0000313" key="1">
    <source>
        <dbReference type="EMBL" id="OJH41964.1"/>
    </source>
</evidence>
<evidence type="ECO:0000313" key="2">
    <source>
        <dbReference type="Proteomes" id="UP000182229"/>
    </source>
</evidence>
<keyword evidence="2" id="KW-1185">Reference proteome</keyword>